<evidence type="ECO:0000313" key="2">
    <source>
        <dbReference type="EMBL" id="QEW36806.1"/>
    </source>
</evidence>
<dbReference type="Proteomes" id="UP001199363">
    <property type="component" value="Unassembled WGS sequence"/>
</dbReference>
<evidence type="ECO:0000313" key="3">
    <source>
        <dbReference type="Proteomes" id="UP000326091"/>
    </source>
</evidence>
<reference evidence="2 3" key="1">
    <citation type="submission" date="2019-09" db="EMBL/GenBank/DDBJ databases">
        <title>Commensal-derived Metabolites Govern Vibrio cholerae Pathogenesis in Host.</title>
        <authorList>
            <person name="Yoon S.S."/>
            <person name="Yoon M.Y."/>
        </authorList>
    </citation>
    <scope>NUCLEOTIDE SEQUENCE [LARGE SCALE GENOMIC DNA]</scope>
    <source>
        <strain evidence="2 3">VIC01</strain>
    </source>
</reference>
<name>A0A174TCP5_PHOVU</name>
<evidence type="ECO:0000313" key="1">
    <source>
        <dbReference type="EMBL" id="MCB7282146.1"/>
    </source>
</evidence>
<dbReference type="EMBL" id="CP043529">
    <property type="protein sequence ID" value="QEW36806.1"/>
    <property type="molecule type" value="Genomic_DNA"/>
</dbReference>
<sequence length="107" mass="12410">MILDDRPHKLQYLITAPGYEDKNGDYHQGESRWEGDIPCRNVPAGKAEQKQFEDGAVRTYSATIRLDAECREFTVGDRVKLFLSGDIVRECEVKGFHRYQLYAKLWV</sequence>
<protein>
    <submittedName>
        <fullName evidence="2">Uncharacterized protein</fullName>
    </submittedName>
</protein>
<accession>A0A174TCP5</accession>
<dbReference type="EMBL" id="JAJCQG010000045">
    <property type="protein sequence ID" value="MCB7282146.1"/>
    <property type="molecule type" value="Genomic_DNA"/>
</dbReference>
<gene>
    <name evidence="1" type="ORF">LI282_14030</name>
    <name evidence="2" type="ORF">VIC01_02368</name>
</gene>
<reference evidence="1" key="2">
    <citation type="submission" date="2021-10" db="EMBL/GenBank/DDBJ databases">
        <title>Collection of gut derived symbiotic bacterial strains cultured from healthy donors.</title>
        <authorList>
            <person name="Lin H."/>
            <person name="Littmann E."/>
            <person name="Kohout C."/>
            <person name="Pamer E.G."/>
        </authorList>
    </citation>
    <scope>NUCLEOTIDE SEQUENCE</scope>
    <source>
        <strain evidence="1">DFI.1.167</strain>
    </source>
</reference>
<dbReference type="AlphaFoldDB" id="A0A174TCP5"/>
<proteinExistence type="predicted"/>
<dbReference type="Proteomes" id="UP000326091">
    <property type="component" value="Chromosome"/>
</dbReference>
<organism evidence="2 3">
    <name type="scientific">Phocaeicola vulgatus</name>
    <name type="common">Bacteroides vulgatus</name>
    <dbReference type="NCBI Taxonomy" id="821"/>
    <lineage>
        <taxon>Bacteria</taxon>
        <taxon>Pseudomonadati</taxon>
        <taxon>Bacteroidota</taxon>
        <taxon>Bacteroidia</taxon>
        <taxon>Bacteroidales</taxon>
        <taxon>Bacteroidaceae</taxon>
        <taxon>Phocaeicola</taxon>
    </lineage>
</organism>
<dbReference type="RefSeq" id="WP_005847517.1">
    <property type="nucleotide sequence ID" value="NZ_CACRTA010000025.1"/>
</dbReference>